<evidence type="ECO:0000313" key="3">
    <source>
        <dbReference type="Proteomes" id="UP000193240"/>
    </source>
</evidence>
<dbReference type="AlphaFoldDB" id="A0A1Y2LM42"/>
<keyword evidence="3" id="KW-1185">Reference proteome</keyword>
<gene>
    <name evidence="2" type="ORF">B5807_11375</name>
</gene>
<proteinExistence type="predicted"/>
<dbReference type="Proteomes" id="UP000193240">
    <property type="component" value="Unassembled WGS sequence"/>
</dbReference>
<evidence type="ECO:0000256" key="1">
    <source>
        <dbReference type="SAM" id="MobiDB-lite"/>
    </source>
</evidence>
<accession>A0A1Y2LM42</accession>
<name>A0A1Y2LM42_EPING</name>
<evidence type="ECO:0000313" key="2">
    <source>
        <dbReference type="EMBL" id="OSS43958.1"/>
    </source>
</evidence>
<sequence>MMVMLEGDCLGVASMHVPGRYSFTILSCQMAFELTRNMKPWKSLNGSTLHGRQWRLQKHHALSNAIIFMRSEHRDTSGWVYRLDVRRLREGSSCGREIDGEVAVERSSTDEEDYPRPRPSRPWPVDLNSGFDV</sequence>
<dbReference type="InParanoid" id="A0A1Y2LM42"/>
<protein>
    <submittedName>
        <fullName evidence="2">Uncharacterized protein</fullName>
    </submittedName>
</protein>
<reference evidence="2 3" key="1">
    <citation type="journal article" date="2017" name="Genome Announc.">
        <title>Genome sequence of the saprophytic ascomycete Epicoccum nigrum ICMP 19927 strain isolated from New Zealand.</title>
        <authorList>
            <person name="Fokin M."/>
            <person name="Fleetwood D."/>
            <person name="Weir B.S."/>
            <person name="Villas-Boas S.G."/>
        </authorList>
    </citation>
    <scope>NUCLEOTIDE SEQUENCE [LARGE SCALE GENOMIC DNA]</scope>
    <source>
        <strain evidence="2 3">ICMP 19927</strain>
    </source>
</reference>
<dbReference type="EMBL" id="KZ107860">
    <property type="protein sequence ID" value="OSS43958.1"/>
    <property type="molecule type" value="Genomic_DNA"/>
</dbReference>
<organism evidence="2 3">
    <name type="scientific">Epicoccum nigrum</name>
    <name type="common">Soil fungus</name>
    <name type="synonym">Epicoccum purpurascens</name>
    <dbReference type="NCBI Taxonomy" id="105696"/>
    <lineage>
        <taxon>Eukaryota</taxon>
        <taxon>Fungi</taxon>
        <taxon>Dikarya</taxon>
        <taxon>Ascomycota</taxon>
        <taxon>Pezizomycotina</taxon>
        <taxon>Dothideomycetes</taxon>
        <taxon>Pleosporomycetidae</taxon>
        <taxon>Pleosporales</taxon>
        <taxon>Pleosporineae</taxon>
        <taxon>Didymellaceae</taxon>
        <taxon>Epicoccum</taxon>
    </lineage>
</organism>
<feature type="compositionally biased region" description="Basic and acidic residues" evidence="1">
    <location>
        <begin position="99"/>
        <end position="109"/>
    </location>
</feature>
<feature type="region of interest" description="Disordered" evidence="1">
    <location>
        <begin position="99"/>
        <end position="133"/>
    </location>
</feature>